<evidence type="ECO:0000313" key="2">
    <source>
        <dbReference type="Proteomes" id="UP000004756"/>
    </source>
</evidence>
<dbReference type="EMBL" id="ACCJ01000016">
    <property type="protein sequence ID" value="EEG57635.1"/>
    <property type="molecule type" value="Genomic_DNA"/>
</dbReference>
<reference evidence="1 2" key="1">
    <citation type="submission" date="2009-01" db="EMBL/GenBank/DDBJ databases">
        <authorList>
            <person name="Fulton L."/>
            <person name="Clifton S."/>
            <person name="Fulton B."/>
            <person name="Xu J."/>
            <person name="Minx P."/>
            <person name="Pepin K.H."/>
            <person name="Johnson M."/>
            <person name="Bhonagiri V."/>
            <person name="Nash W.E."/>
            <person name="Mardis E.R."/>
            <person name="Wilson R.K."/>
        </authorList>
    </citation>
    <scope>NUCLEOTIDE SEQUENCE [LARGE SCALE GENOMIC DNA]</scope>
    <source>
        <strain evidence="1 2">DSM 15981</strain>
    </source>
</reference>
<keyword evidence="2" id="KW-1185">Reference proteome</keyword>
<reference evidence="1 2" key="2">
    <citation type="submission" date="2009-02" db="EMBL/GenBank/DDBJ databases">
        <title>Draft genome sequence of Clostridium asparagiforme (DSM 15981).</title>
        <authorList>
            <person name="Sudarsanam P."/>
            <person name="Ley R."/>
            <person name="Guruge J."/>
            <person name="Turnbaugh P.J."/>
            <person name="Mahowald M."/>
            <person name="Liep D."/>
            <person name="Gordon J."/>
        </authorList>
    </citation>
    <scope>NUCLEOTIDE SEQUENCE [LARGE SCALE GENOMIC DNA]</scope>
    <source>
        <strain evidence="1 2">DSM 15981</strain>
    </source>
</reference>
<gene>
    <name evidence="1" type="ORF">CLOSTASPAR_00277</name>
</gene>
<feature type="non-terminal residue" evidence="1">
    <location>
        <position position="42"/>
    </location>
</feature>
<organism evidence="1 2">
    <name type="scientific">[Clostridium] asparagiforme DSM 15981</name>
    <dbReference type="NCBI Taxonomy" id="518636"/>
    <lineage>
        <taxon>Bacteria</taxon>
        <taxon>Bacillati</taxon>
        <taxon>Bacillota</taxon>
        <taxon>Clostridia</taxon>
        <taxon>Lachnospirales</taxon>
        <taxon>Lachnospiraceae</taxon>
        <taxon>Enterocloster</taxon>
    </lineage>
</organism>
<sequence>MIDSIIASMRVAGKRETKTQENMPEHGIGASADAQFVVGLRK</sequence>
<name>C0CTH9_9FIRM</name>
<dbReference type="AlphaFoldDB" id="C0CTH9"/>
<dbReference type="Proteomes" id="UP000004756">
    <property type="component" value="Unassembled WGS sequence"/>
</dbReference>
<proteinExistence type="predicted"/>
<protein>
    <submittedName>
        <fullName evidence="1">Uncharacterized protein</fullName>
    </submittedName>
</protein>
<evidence type="ECO:0000313" key="1">
    <source>
        <dbReference type="EMBL" id="EEG57635.1"/>
    </source>
</evidence>
<dbReference type="HOGENOM" id="CLU_3261958_0_0_9"/>
<comment type="caution">
    <text evidence="1">The sequence shown here is derived from an EMBL/GenBank/DDBJ whole genome shotgun (WGS) entry which is preliminary data.</text>
</comment>
<accession>C0CTH9</accession>